<feature type="non-terminal residue" evidence="4">
    <location>
        <position position="258"/>
    </location>
</feature>
<dbReference type="EMBL" id="CAXITT010000025">
    <property type="protein sequence ID" value="CAL1528007.1"/>
    <property type="molecule type" value="Genomic_DNA"/>
</dbReference>
<dbReference type="PANTHER" id="PTHR18952:SF208">
    <property type="entry name" value="CARBONIC ANHYDRASE XA-RELATED"/>
    <property type="match status" value="1"/>
</dbReference>
<feature type="signal peptide" evidence="2">
    <location>
        <begin position="1"/>
        <end position="24"/>
    </location>
</feature>
<organism evidence="4 5">
    <name type="scientific">Lymnaea stagnalis</name>
    <name type="common">Great pond snail</name>
    <name type="synonym">Helix stagnalis</name>
    <dbReference type="NCBI Taxonomy" id="6523"/>
    <lineage>
        <taxon>Eukaryota</taxon>
        <taxon>Metazoa</taxon>
        <taxon>Spiralia</taxon>
        <taxon>Lophotrochozoa</taxon>
        <taxon>Mollusca</taxon>
        <taxon>Gastropoda</taxon>
        <taxon>Heterobranchia</taxon>
        <taxon>Euthyneura</taxon>
        <taxon>Panpulmonata</taxon>
        <taxon>Hygrophila</taxon>
        <taxon>Lymnaeoidea</taxon>
        <taxon>Lymnaeidae</taxon>
        <taxon>Lymnaea</taxon>
    </lineage>
</organism>
<evidence type="ECO:0000313" key="5">
    <source>
        <dbReference type="Proteomes" id="UP001497497"/>
    </source>
</evidence>
<dbReference type="SUPFAM" id="SSF51069">
    <property type="entry name" value="Carbonic anhydrase"/>
    <property type="match status" value="1"/>
</dbReference>
<dbReference type="PANTHER" id="PTHR18952">
    <property type="entry name" value="CARBONIC ANHYDRASE"/>
    <property type="match status" value="1"/>
</dbReference>
<sequence>MKMELWPNLLVTFLVVIMMHLSDSNSRWAQWWTYDEGISGPNYWGLLNPGWSLCNKGHNQSPVNISPKMLLFDPSLTPLDITGDAVSGTLTNAGHTLTFDVDQVSHWSHGMNVTGGPLSYSYRVSQMTIHFSHSDTDGSEHTIDGKGFSAEIQIMAYNTDLYSNMSRAMTSPRGMLSLSVLVKVGNDIHQHFERVHRALNETLYKGDKTQIAYLNIRSLLPETQHYMTYEGSLTHPACQETVTWVIFNRPIYISHQQV</sequence>
<dbReference type="AlphaFoldDB" id="A0AAV2H2V1"/>
<dbReference type="GO" id="GO:0008270">
    <property type="term" value="F:zinc ion binding"/>
    <property type="evidence" value="ECO:0007669"/>
    <property type="project" value="InterPro"/>
</dbReference>
<dbReference type="InterPro" id="IPR001148">
    <property type="entry name" value="CA_dom"/>
</dbReference>
<evidence type="ECO:0000256" key="2">
    <source>
        <dbReference type="SAM" id="SignalP"/>
    </source>
</evidence>
<dbReference type="SMART" id="SM01057">
    <property type="entry name" value="Carb_anhydrase"/>
    <property type="match status" value="1"/>
</dbReference>
<protein>
    <recommendedName>
        <fullName evidence="3">Alpha-carbonic anhydrase domain-containing protein</fullName>
    </recommendedName>
</protein>
<dbReference type="Gene3D" id="3.10.200.10">
    <property type="entry name" value="Alpha carbonic anhydrase"/>
    <property type="match status" value="1"/>
</dbReference>
<evidence type="ECO:0000313" key="4">
    <source>
        <dbReference type="EMBL" id="CAL1528007.1"/>
    </source>
</evidence>
<evidence type="ECO:0000259" key="3">
    <source>
        <dbReference type="PROSITE" id="PS51144"/>
    </source>
</evidence>
<feature type="domain" description="Alpha-carbonic anhydrase" evidence="3">
    <location>
        <begin position="30"/>
        <end position="258"/>
    </location>
</feature>
<name>A0AAV2H2V1_LYMST</name>
<comment type="similarity">
    <text evidence="1">Belongs to the alpha-carbonic anhydrase family.</text>
</comment>
<reference evidence="4 5" key="1">
    <citation type="submission" date="2024-04" db="EMBL/GenBank/DDBJ databases">
        <authorList>
            <consortium name="Genoscope - CEA"/>
            <person name="William W."/>
        </authorList>
    </citation>
    <scope>NUCLEOTIDE SEQUENCE [LARGE SCALE GENOMIC DNA]</scope>
</reference>
<comment type="caution">
    <text evidence="4">The sequence shown here is derived from an EMBL/GenBank/DDBJ whole genome shotgun (WGS) entry which is preliminary data.</text>
</comment>
<evidence type="ECO:0000256" key="1">
    <source>
        <dbReference type="ARBA" id="ARBA00010718"/>
    </source>
</evidence>
<dbReference type="GO" id="GO:0006730">
    <property type="term" value="P:one-carbon metabolic process"/>
    <property type="evidence" value="ECO:0007669"/>
    <property type="project" value="TreeGrafter"/>
</dbReference>
<gene>
    <name evidence="4" type="ORF">GSLYS_00002177001</name>
</gene>
<accession>A0AAV2H2V1</accession>
<proteinExistence type="inferred from homology"/>
<dbReference type="InterPro" id="IPR036398">
    <property type="entry name" value="CA_dom_sf"/>
</dbReference>
<dbReference type="Proteomes" id="UP001497497">
    <property type="component" value="Unassembled WGS sequence"/>
</dbReference>
<dbReference type="Pfam" id="PF00194">
    <property type="entry name" value="Carb_anhydrase"/>
    <property type="match status" value="1"/>
</dbReference>
<keyword evidence="2" id="KW-0732">Signal</keyword>
<dbReference type="GO" id="GO:0004089">
    <property type="term" value="F:carbonate dehydratase activity"/>
    <property type="evidence" value="ECO:0007669"/>
    <property type="project" value="InterPro"/>
</dbReference>
<dbReference type="InterPro" id="IPR023561">
    <property type="entry name" value="Carbonic_anhydrase_a-class"/>
</dbReference>
<feature type="chain" id="PRO_5043617991" description="Alpha-carbonic anhydrase domain-containing protein" evidence="2">
    <location>
        <begin position="25"/>
        <end position="258"/>
    </location>
</feature>
<keyword evidence="5" id="KW-1185">Reference proteome</keyword>
<dbReference type="PROSITE" id="PS51144">
    <property type="entry name" value="ALPHA_CA_2"/>
    <property type="match status" value="1"/>
</dbReference>